<dbReference type="EMBL" id="MVGT01002224">
    <property type="protein sequence ID" value="OVA09123.1"/>
    <property type="molecule type" value="Genomic_DNA"/>
</dbReference>
<keyword evidence="6 12" id="KW-0732">Signal</keyword>
<gene>
    <name evidence="14" type="ORF">BVC80_9097g221</name>
</gene>
<evidence type="ECO:0000256" key="5">
    <source>
        <dbReference type="ARBA" id="ARBA00022723"/>
    </source>
</evidence>
<dbReference type="InterPro" id="IPR014710">
    <property type="entry name" value="RmlC-like_jellyroll"/>
</dbReference>
<feature type="binding site" evidence="10">
    <location>
        <position position="161"/>
    </location>
    <ligand>
        <name>Mn(2+)</name>
        <dbReference type="ChEBI" id="CHEBI:29035"/>
    </ligand>
</feature>
<dbReference type="GO" id="GO:0009506">
    <property type="term" value="C:plasmodesma"/>
    <property type="evidence" value="ECO:0007669"/>
    <property type="project" value="UniProtKB-ARBA"/>
</dbReference>
<feature type="binding site" evidence="10">
    <location>
        <position position="115"/>
    </location>
    <ligand>
        <name>Mn(2+)</name>
        <dbReference type="ChEBI" id="CHEBI:29035"/>
    </ligand>
</feature>
<dbReference type="PROSITE" id="PS00725">
    <property type="entry name" value="GERMIN"/>
    <property type="match status" value="1"/>
</dbReference>
<dbReference type="GO" id="GO:0048046">
    <property type="term" value="C:apoplast"/>
    <property type="evidence" value="ECO:0007669"/>
    <property type="project" value="UniProtKB-SubCell"/>
</dbReference>
<evidence type="ECO:0000256" key="3">
    <source>
        <dbReference type="ARBA" id="ARBA00022523"/>
    </source>
</evidence>
<dbReference type="InterPro" id="IPR006045">
    <property type="entry name" value="Cupin_1"/>
</dbReference>
<dbReference type="InterPro" id="IPR019780">
    <property type="entry name" value="Germin_Mn-BS"/>
</dbReference>
<evidence type="ECO:0000256" key="10">
    <source>
        <dbReference type="PIRSR" id="PIRSR601929-2"/>
    </source>
</evidence>
<protein>
    <recommendedName>
        <fullName evidence="12">Germin-like protein</fullName>
    </recommendedName>
</protein>
<dbReference type="AlphaFoldDB" id="A0A200QFA2"/>
<name>A0A200QFA2_MACCD</name>
<reference evidence="14 15" key="1">
    <citation type="journal article" date="2017" name="Mol. Plant">
        <title>The Genome of Medicinal Plant Macleaya cordata Provides New Insights into Benzylisoquinoline Alkaloids Metabolism.</title>
        <authorList>
            <person name="Liu X."/>
            <person name="Liu Y."/>
            <person name="Huang P."/>
            <person name="Ma Y."/>
            <person name="Qing Z."/>
            <person name="Tang Q."/>
            <person name="Cao H."/>
            <person name="Cheng P."/>
            <person name="Zheng Y."/>
            <person name="Yuan Z."/>
            <person name="Zhou Y."/>
            <person name="Liu J."/>
            <person name="Tang Z."/>
            <person name="Zhuo Y."/>
            <person name="Zhang Y."/>
            <person name="Yu L."/>
            <person name="Huang J."/>
            <person name="Yang P."/>
            <person name="Peng Q."/>
            <person name="Zhang J."/>
            <person name="Jiang W."/>
            <person name="Zhang Z."/>
            <person name="Lin K."/>
            <person name="Ro D.K."/>
            <person name="Chen X."/>
            <person name="Xiong X."/>
            <person name="Shang Y."/>
            <person name="Huang S."/>
            <person name="Zeng J."/>
        </authorList>
    </citation>
    <scope>NUCLEOTIDE SEQUENCE [LARGE SCALE GENOMIC DNA]</scope>
    <source>
        <strain evidence="15">cv. BLH2017</strain>
        <tissue evidence="14">Root</tissue>
    </source>
</reference>
<comment type="subcellular location">
    <subcellularLocation>
        <location evidence="1 12">Secreted</location>
        <location evidence="1 12">Extracellular space</location>
        <location evidence="1 12">Apoplast</location>
    </subcellularLocation>
</comment>
<keyword evidence="3 12" id="KW-0052">Apoplast</keyword>
<evidence type="ECO:0000313" key="15">
    <source>
        <dbReference type="Proteomes" id="UP000195402"/>
    </source>
</evidence>
<feature type="chain" id="PRO_5019611007" description="Germin-like protein" evidence="12">
    <location>
        <begin position="27"/>
        <end position="224"/>
    </location>
</feature>
<dbReference type="CDD" id="cd02241">
    <property type="entry name" value="cupin_OxOx"/>
    <property type="match status" value="1"/>
</dbReference>
<dbReference type="InterPro" id="IPR001929">
    <property type="entry name" value="Germin"/>
</dbReference>
<keyword evidence="15" id="KW-1185">Reference proteome</keyword>
<evidence type="ECO:0000256" key="11">
    <source>
        <dbReference type="PIRSR" id="PIRSR601929-3"/>
    </source>
</evidence>
<evidence type="ECO:0000256" key="12">
    <source>
        <dbReference type="RuleBase" id="RU366015"/>
    </source>
</evidence>
<dbReference type="SUPFAM" id="SSF51182">
    <property type="entry name" value="RmlC-like cupins"/>
    <property type="match status" value="1"/>
</dbReference>
<dbReference type="GO" id="GO:0030145">
    <property type="term" value="F:manganese ion binding"/>
    <property type="evidence" value="ECO:0007669"/>
    <property type="project" value="UniProtKB-UniRule"/>
</dbReference>
<feature type="disulfide bond" evidence="11">
    <location>
        <begin position="35"/>
        <end position="52"/>
    </location>
</feature>
<evidence type="ECO:0000313" key="14">
    <source>
        <dbReference type="EMBL" id="OVA09123.1"/>
    </source>
</evidence>
<keyword evidence="4 12" id="KW-0964">Secreted</keyword>
<comment type="caution">
    <text evidence="14">The sequence shown here is derived from an EMBL/GenBank/DDBJ whole genome shotgun (WGS) entry which is preliminary data.</text>
</comment>
<dbReference type="PANTHER" id="PTHR31238">
    <property type="entry name" value="GERMIN-LIKE PROTEIN SUBFAMILY 3 MEMBER 3"/>
    <property type="match status" value="1"/>
</dbReference>
<evidence type="ECO:0000259" key="13">
    <source>
        <dbReference type="SMART" id="SM00835"/>
    </source>
</evidence>
<dbReference type="FunFam" id="2.60.120.10:FF:000025">
    <property type="entry name" value="germin-like protein subfamily 2 member 1"/>
    <property type="match status" value="1"/>
</dbReference>
<dbReference type="Gene3D" id="2.60.120.10">
    <property type="entry name" value="Jelly Rolls"/>
    <property type="match status" value="1"/>
</dbReference>
<feature type="binding site" evidence="10">
    <location>
        <position position="117"/>
    </location>
    <ligand>
        <name>Mn(2+)</name>
        <dbReference type="ChEBI" id="CHEBI:29035"/>
    </ligand>
</feature>
<accession>A0A200QFA2</accession>
<dbReference type="OrthoDB" id="1921208at2759"/>
<feature type="binding site" evidence="9">
    <location>
        <position position="117"/>
    </location>
    <ligand>
        <name>oxalate</name>
        <dbReference type="ChEBI" id="CHEBI:30623"/>
    </ligand>
</feature>
<keyword evidence="7 11" id="KW-1015">Disulfide bond</keyword>
<evidence type="ECO:0000256" key="7">
    <source>
        <dbReference type="ARBA" id="ARBA00023157"/>
    </source>
</evidence>
<proteinExistence type="inferred from homology"/>
<evidence type="ECO:0000256" key="8">
    <source>
        <dbReference type="ARBA" id="ARBA00023211"/>
    </source>
</evidence>
<dbReference type="Pfam" id="PF00190">
    <property type="entry name" value="Cupin_1"/>
    <property type="match status" value="1"/>
</dbReference>
<dbReference type="Proteomes" id="UP000195402">
    <property type="component" value="Unassembled WGS sequence"/>
</dbReference>
<dbReference type="InParanoid" id="A0A200QFA2"/>
<evidence type="ECO:0000256" key="9">
    <source>
        <dbReference type="PIRSR" id="PIRSR601929-1"/>
    </source>
</evidence>
<evidence type="ECO:0000256" key="4">
    <source>
        <dbReference type="ARBA" id="ARBA00022525"/>
    </source>
</evidence>
<feature type="binding site" evidence="10">
    <location>
        <position position="122"/>
    </location>
    <ligand>
        <name>Mn(2+)</name>
        <dbReference type="ChEBI" id="CHEBI:29035"/>
    </ligand>
</feature>
<dbReference type="STRING" id="56857.A0A200QFA2"/>
<dbReference type="GO" id="GO:0010497">
    <property type="term" value="P:plasmodesmata-mediated intercellular transport"/>
    <property type="evidence" value="ECO:0007669"/>
    <property type="project" value="UniProtKB-ARBA"/>
</dbReference>
<sequence>MRTTFSLLMISIFFFILLTLLGISKSDPDPLQDYCIADTTTPQKFFINGSPCINPALAVPSHFKTSVLSKPGDTRANPFGFNVTLTNIKNMPGVNTQGLTMGRVDIAADGVVPLHWHPRASEMVLLLEGFVLVGFVDSSNRLFTQQLRPGDSFVFPRGLTHFLYNLDSSRPAWVLSGLNSQNPGAELVALVSFETKPQILDVVLRKTFQISEQDVQRIRKNLGG</sequence>
<feature type="domain" description="Cupin type-1" evidence="13">
    <location>
        <begin position="65"/>
        <end position="216"/>
    </location>
</feature>
<dbReference type="GO" id="GO:2000280">
    <property type="term" value="P:regulation of root development"/>
    <property type="evidence" value="ECO:0007669"/>
    <property type="project" value="UniProtKB-ARBA"/>
</dbReference>
<dbReference type="InterPro" id="IPR011051">
    <property type="entry name" value="RmlC_Cupin_sf"/>
</dbReference>
<dbReference type="SMART" id="SM00835">
    <property type="entry name" value="Cupin_1"/>
    <property type="match status" value="1"/>
</dbReference>
<dbReference type="PRINTS" id="PR00325">
    <property type="entry name" value="GERMIN"/>
</dbReference>
<evidence type="ECO:0000256" key="6">
    <source>
        <dbReference type="ARBA" id="ARBA00022729"/>
    </source>
</evidence>
<comment type="similarity">
    <text evidence="2 12">Belongs to the germin family.</text>
</comment>
<keyword evidence="8 9" id="KW-0464">Manganese</keyword>
<evidence type="ECO:0000256" key="1">
    <source>
        <dbReference type="ARBA" id="ARBA00004271"/>
    </source>
</evidence>
<keyword evidence="5 9" id="KW-0479">Metal-binding</keyword>
<evidence type="ECO:0000256" key="2">
    <source>
        <dbReference type="ARBA" id="ARBA00007456"/>
    </source>
</evidence>
<organism evidence="14 15">
    <name type="scientific">Macleaya cordata</name>
    <name type="common">Five-seeded plume-poppy</name>
    <name type="synonym">Bocconia cordata</name>
    <dbReference type="NCBI Taxonomy" id="56857"/>
    <lineage>
        <taxon>Eukaryota</taxon>
        <taxon>Viridiplantae</taxon>
        <taxon>Streptophyta</taxon>
        <taxon>Embryophyta</taxon>
        <taxon>Tracheophyta</taxon>
        <taxon>Spermatophyta</taxon>
        <taxon>Magnoliopsida</taxon>
        <taxon>Ranunculales</taxon>
        <taxon>Papaveraceae</taxon>
        <taxon>Papaveroideae</taxon>
        <taxon>Macleaya</taxon>
    </lineage>
</organism>
<dbReference type="FunCoup" id="A0A200QFA2">
    <property type="interactions" value="33"/>
</dbReference>
<feature type="signal peptide" evidence="12">
    <location>
        <begin position="1"/>
        <end position="26"/>
    </location>
</feature>
<feature type="binding site" evidence="9">
    <location>
        <position position="122"/>
    </location>
    <ligand>
        <name>oxalate</name>
        <dbReference type="ChEBI" id="CHEBI:30623"/>
    </ligand>
</feature>
<dbReference type="OMA" id="MIHFLYN"/>